<accession>B9XF97</accession>
<gene>
    <name evidence="2" type="ORF">Cflav_PD4274</name>
</gene>
<keyword evidence="1" id="KW-1133">Transmembrane helix</keyword>
<evidence type="ECO:0008006" key="4">
    <source>
        <dbReference type="Google" id="ProtNLM"/>
    </source>
</evidence>
<proteinExistence type="predicted"/>
<evidence type="ECO:0000256" key="1">
    <source>
        <dbReference type="SAM" id="Phobius"/>
    </source>
</evidence>
<organism evidence="2 3">
    <name type="scientific">Pedosphaera parvula (strain Ellin514)</name>
    <dbReference type="NCBI Taxonomy" id="320771"/>
    <lineage>
        <taxon>Bacteria</taxon>
        <taxon>Pseudomonadati</taxon>
        <taxon>Verrucomicrobiota</taxon>
        <taxon>Pedosphaerae</taxon>
        <taxon>Pedosphaerales</taxon>
        <taxon>Pedosphaeraceae</taxon>
        <taxon>Pedosphaera</taxon>
    </lineage>
</organism>
<feature type="transmembrane region" description="Helical" evidence="1">
    <location>
        <begin position="20"/>
        <end position="43"/>
    </location>
</feature>
<reference evidence="2 3" key="1">
    <citation type="journal article" date="2011" name="J. Bacteriol.">
        <title>Genome sequence of 'Pedosphaera parvula' Ellin514, an aerobic Verrucomicrobial isolate from pasture soil.</title>
        <authorList>
            <person name="Kant R."/>
            <person name="van Passel M.W."/>
            <person name="Sangwan P."/>
            <person name="Palva A."/>
            <person name="Lucas S."/>
            <person name="Copeland A."/>
            <person name="Lapidus A."/>
            <person name="Glavina Del Rio T."/>
            <person name="Dalin E."/>
            <person name="Tice H."/>
            <person name="Bruce D."/>
            <person name="Goodwin L."/>
            <person name="Pitluck S."/>
            <person name="Chertkov O."/>
            <person name="Larimer F.W."/>
            <person name="Land M.L."/>
            <person name="Hauser L."/>
            <person name="Brettin T.S."/>
            <person name="Detter J.C."/>
            <person name="Han S."/>
            <person name="de Vos W.M."/>
            <person name="Janssen P.H."/>
            <person name="Smidt H."/>
        </authorList>
    </citation>
    <scope>NUCLEOTIDE SEQUENCE [LARGE SCALE GENOMIC DNA]</scope>
    <source>
        <strain evidence="2 3">Ellin514</strain>
    </source>
</reference>
<sequence length="187" mass="20737" precursor="true">MNLNRHSKESIAKNRNGWTLVEMMISVGLGAVIMAAVASTYIFSNRTLDATANYAELDRQSRNALDKVTGVVREVAKATSISPTSVDLQTLPDAANHFYTVTFRSNNNTLEYIGTNGTTTVLLKGCSYFHFSYFQRTPLPNTTMLFNPASSADDTKVIIMDWVCKKTNYMSITDSESIQTAKVVLRN</sequence>
<dbReference type="Proteomes" id="UP000003688">
    <property type="component" value="Unassembled WGS sequence"/>
</dbReference>
<name>B9XF97_PEDPL</name>
<dbReference type="AlphaFoldDB" id="B9XF97"/>
<dbReference type="STRING" id="320771.Cflav_PD4274"/>
<keyword evidence="3" id="KW-1185">Reference proteome</keyword>
<evidence type="ECO:0000313" key="3">
    <source>
        <dbReference type="Proteomes" id="UP000003688"/>
    </source>
</evidence>
<comment type="caution">
    <text evidence="2">The sequence shown here is derived from an EMBL/GenBank/DDBJ whole genome shotgun (WGS) entry which is preliminary data.</text>
</comment>
<keyword evidence="1" id="KW-0812">Transmembrane</keyword>
<dbReference type="RefSeq" id="WP_007414487.1">
    <property type="nucleotide sequence ID" value="NZ_ABOX02000009.1"/>
</dbReference>
<dbReference type="Pfam" id="PF07963">
    <property type="entry name" value="N_methyl"/>
    <property type="match status" value="1"/>
</dbReference>
<protein>
    <recommendedName>
        <fullName evidence="4">Prepilin-type N-terminal cleavage/methylation domain-containing protein</fullName>
    </recommendedName>
</protein>
<dbReference type="EMBL" id="ABOX02000009">
    <property type="protein sequence ID" value="EEF61595.1"/>
    <property type="molecule type" value="Genomic_DNA"/>
</dbReference>
<evidence type="ECO:0000313" key="2">
    <source>
        <dbReference type="EMBL" id="EEF61595.1"/>
    </source>
</evidence>
<dbReference type="InterPro" id="IPR012902">
    <property type="entry name" value="N_methyl_site"/>
</dbReference>
<keyword evidence="1" id="KW-0472">Membrane</keyword>